<proteinExistence type="predicted"/>
<feature type="compositionally biased region" description="Polar residues" evidence="1">
    <location>
        <begin position="173"/>
        <end position="191"/>
    </location>
</feature>
<comment type="caution">
    <text evidence="4">The sequence shown here is derived from an EMBL/GenBank/DDBJ whole genome shotgun (WGS) entry which is preliminary data.</text>
</comment>
<organism evidence="4 5">
    <name type="scientific">Mucilaginibacter straminoryzae</name>
    <dbReference type="NCBI Taxonomy" id="2932774"/>
    <lineage>
        <taxon>Bacteria</taxon>
        <taxon>Pseudomonadati</taxon>
        <taxon>Bacteroidota</taxon>
        <taxon>Sphingobacteriia</taxon>
        <taxon>Sphingobacteriales</taxon>
        <taxon>Sphingobacteriaceae</taxon>
        <taxon>Mucilaginibacter</taxon>
    </lineage>
</organism>
<dbReference type="AlphaFoldDB" id="A0A9X1X7Y1"/>
<dbReference type="InterPro" id="IPR047629">
    <property type="entry name" value="IS1182_transpos"/>
</dbReference>
<evidence type="ECO:0000313" key="5">
    <source>
        <dbReference type="Proteomes" id="UP001139450"/>
    </source>
</evidence>
<protein>
    <submittedName>
        <fullName evidence="4">IS1182 family transposase</fullName>
    </submittedName>
</protein>
<feature type="domain" description="Transposase DDE" evidence="3">
    <location>
        <begin position="306"/>
        <end position="425"/>
    </location>
</feature>
<dbReference type="NCBIfam" id="NF033551">
    <property type="entry name" value="transpos_IS1182"/>
    <property type="match status" value="1"/>
</dbReference>
<reference evidence="4" key="1">
    <citation type="submission" date="2022-04" db="EMBL/GenBank/DDBJ databases">
        <title>Mucilaginibacter sp. RS28 isolated from freshwater.</title>
        <authorList>
            <person name="Ko S.-R."/>
        </authorList>
    </citation>
    <scope>NUCLEOTIDE SEQUENCE</scope>
    <source>
        <strain evidence="4">RS28</strain>
    </source>
</reference>
<feature type="non-terminal residue" evidence="4">
    <location>
        <position position="426"/>
    </location>
</feature>
<sequence>MSERIPLDNLYRRLKETLDLQFLYPTTAKYYGKEGQKSIDPIVFFKLLLVGYLENQPSDRRIINIASMRMDVLYFIGYDIDEELPWHSTLSRTRQLYQQEVFDQLFKQVLKQCIDKGMLTGKRQAIDSVFVKANAAMDSLKERAILEDGIAFTRQLKENEVKEDNAHQDTDPAENSKSSKRSNASHISTTDPDSRMAVKPGKVTRLNYLGQLSVDTGSYVITAIGAFHADKRDSQCLDAVLDKIDTNLNGSGLTLREIIADTNYSSSSVLKSLAARGITGYIPNTGAYKQQREGFTYDAEHDLYQCRQGNALKFIGYKEHHGTSKIYISKRSDCKDCPLRSTCLGKSTFKTITNTLDRSFFDQMHHRIKSEPGKQMMKIRKSTVEPVIGTLTEYLGMRKVYTKGLKAANKCMLLAGIAYNLKKLIK</sequence>
<dbReference type="EMBL" id="JALJEJ010000024">
    <property type="protein sequence ID" value="MCJ8212105.1"/>
    <property type="molecule type" value="Genomic_DNA"/>
</dbReference>
<feature type="region of interest" description="Disordered" evidence="1">
    <location>
        <begin position="159"/>
        <end position="198"/>
    </location>
</feature>
<dbReference type="Pfam" id="PF13751">
    <property type="entry name" value="DDE_Tnp_1_6"/>
    <property type="match status" value="1"/>
</dbReference>
<name>A0A9X1X7Y1_9SPHI</name>
<accession>A0A9X1X7Y1</accession>
<dbReference type="InterPro" id="IPR008490">
    <property type="entry name" value="Transposase_InsH_N"/>
</dbReference>
<evidence type="ECO:0000256" key="1">
    <source>
        <dbReference type="SAM" id="MobiDB-lite"/>
    </source>
</evidence>
<evidence type="ECO:0000313" key="4">
    <source>
        <dbReference type="EMBL" id="MCJ8212105.1"/>
    </source>
</evidence>
<evidence type="ECO:0000259" key="3">
    <source>
        <dbReference type="Pfam" id="PF13751"/>
    </source>
</evidence>
<feature type="compositionally biased region" description="Basic and acidic residues" evidence="1">
    <location>
        <begin position="159"/>
        <end position="170"/>
    </location>
</feature>
<gene>
    <name evidence="4" type="ORF">MUY27_20500</name>
</gene>
<dbReference type="Proteomes" id="UP001139450">
    <property type="component" value="Unassembled WGS sequence"/>
</dbReference>
<evidence type="ECO:0000259" key="2">
    <source>
        <dbReference type="Pfam" id="PF05598"/>
    </source>
</evidence>
<feature type="domain" description="Transposase InsH N-terminal" evidence="2">
    <location>
        <begin position="3"/>
        <end position="95"/>
    </location>
</feature>
<dbReference type="InterPro" id="IPR025668">
    <property type="entry name" value="Tnp_DDE_dom"/>
</dbReference>
<dbReference type="RefSeq" id="WP_245133359.1">
    <property type="nucleotide sequence ID" value="NZ_JALJEJ010000024.1"/>
</dbReference>
<dbReference type="PANTHER" id="PTHR33408">
    <property type="entry name" value="TRANSPOSASE"/>
    <property type="match status" value="1"/>
</dbReference>
<dbReference type="Pfam" id="PF05598">
    <property type="entry name" value="DUF772"/>
    <property type="match status" value="1"/>
</dbReference>
<keyword evidence="5" id="KW-1185">Reference proteome</keyword>